<feature type="non-terminal residue" evidence="3">
    <location>
        <position position="252"/>
    </location>
</feature>
<dbReference type="Pfam" id="PF24042">
    <property type="entry name" value="DUF7351"/>
    <property type="match status" value="1"/>
</dbReference>
<dbReference type="Proteomes" id="UP001596328">
    <property type="component" value="Unassembled WGS sequence"/>
</dbReference>
<dbReference type="InterPro" id="IPR011991">
    <property type="entry name" value="ArsR-like_HTH"/>
</dbReference>
<dbReference type="CDD" id="cd00090">
    <property type="entry name" value="HTH_ARSR"/>
    <property type="match status" value="1"/>
</dbReference>
<accession>A0ABD5S2H2</accession>
<protein>
    <submittedName>
        <fullName evidence="3">ArsR/SmtB family transcription factor</fullName>
    </submittedName>
</protein>
<dbReference type="InterPro" id="IPR055771">
    <property type="entry name" value="DUF7347"/>
</dbReference>
<dbReference type="InterPro" id="IPR055775">
    <property type="entry name" value="DUF7351"/>
</dbReference>
<dbReference type="Pfam" id="PF24038">
    <property type="entry name" value="DUF7347"/>
    <property type="match status" value="1"/>
</dbReference>
<comment type="caution">
    <text evidence="3">The sequence shown here is derived from an EMBL/GenBank/DDBJ whole genome shotgun (WGS) entry which is preliminary data.</text>
</comment>
<evidence type="ECO:0000313" key="4">
    <source>
        <dbReference type="Proteomes" id="UP001596328"/>
    </source>
</evidence>
<evidence type="ECO:0000313" key="3">
    <source>
        <dbReference type="EMBL" id="MFC6725716.1"/>
    </source>
</evidence>
<evidence type="ECO:0000259" key="2">
    <source>
        <dbReference type="Pfam" id="PF24042"/>
    </source>
</evidence>
<feature type="domain" description="DUF7351" evidence="2">
    <location>
        <begin position="105"/>
        <end position="247"/>
    </location>
</feature>
<feature type="domain" description="DUF7347" evidence="1">
    <location>
        <begin position="11"/>
        <end position="87"/>
    </location>
</feature>
<dbReference type="EMBL" id="JBHSWU010000666">
    <property type="protein sequence ID" value="MFC6725716.1"/>
    <property type="molecule type" value="Genomic_DNA"/>
</dbReference>
<sequence length="252" mass="27757">MDDATPESTDPADAFAALSDPARVAILRALWETDSRDLSFSELRAAVGVDDSGRFNYHVGKLTDRFVRKTEDGYRLRLAGIRVLGAIFSGVVTEDGSVEPLPFEEPCPLCDGPMTFSYENEYVSVTCDDCDRFSMRYPVPPGVFTPYDRAELPRIAESYARSMLARADDGFCSICEGHLVPALLPGSETTDLGEWELDDVPFVVYTCERCGQRLTSDLGVALLSRPLVAGFFYDRGVDVRDAPLLSFVAAHE</sequence>
<reference evidence="3 4" key="1">
    <citation type="journal article" date="2019" name="Int. J. Syst. Evol. Microbiol.">
        <title>The Global Catalogue of Microorganisms (GCM) 10K type strain sequencing project: providing services to taxonomists for standard genome sequencing and annotation.</title>
        <authorList>
            <consortium name="The Broad Institute Genomics Platform"/>
            <consortium name="The Broad Institute Genome Sequencing Center for Infectious Disease"/>
            <person name="Wu L."/>
            <person name="Ma J."/>
        </authorList>
    </citation>
    <scope>NUCLEOTIDE SEQUENCE [LARGE SCALE GENOMIC DNA]</scope>
    <source>
        <strain evidence="3 4">NBRC 111368</strain>
    </source>
</reference>
<keyword evidence="4" id="KW-1185">Reference proteome</keyword>
<gene>
    <name evidence="3" type="ORF">ACFQE1_15340</name>
</gene>
<dbReference type="InterPro" id="IPR036388">
    <property type="entry name" value="WH-like_DNA-bd_sf"/>
</dbReference>
<organism evidence="3 4">
    <name type="scientific">Halobium palmae</name>
    <dbReference type="NCBI Taxonomy" id="1776492"/>
    <lineage>
        <taxon>Archaea</taxon>
        <taxon>Methanobacteriati</taxon>
        <taxon>Methanobacteriota</taxon>
        <taxon>Stenosarchaea group</taxon>
        <taxon>Halobacteria</taxon>
        <taxon>Halobacteriales</taxon>
        <taxon>Haloferacaceae</taxon>
        <taxon>Halobium</taxon>
    </lineage>
</organism>
<name>A0ABD5S2H2_9EURY</name>
<dbReference type="InterPro" id="IPR036390">
    <property type="entry name" value="WH_DNA-bd_sf"/>
</dbReference>
<proteinExistence type="predicted"/>
<dbReference type="Gene3D" id="1.10.10.10">
    <property type="entry name" value="Winged helix-like DNA-binding domain superfamily/Winged helix DNA-binding domain"/>
    <property type="match status" value="1"/>
</dbReference>
<evidence type="ECO:0000259" key="1">
    <source>
        <dbReference type="Pfam" id="PF24038"/>
    </source>
</evidence>
<dbReference type="AlphaFoldDB" id="A0ABD5S2H2"/>
<dbReference type="SUPFAM" id="SSF46785">
    <property type="entry name" value="Winged helix' DNA-binding domain"/>
    <property type="match status" value="1"/>
</dbReference>